<accession>A0A835JPB0</accession>
<evidence type="ECO:0000256" key="1">
    <source>
        <dbReference type="SAM" id="MobiDB-lite"/>
    </source>
</evidence>
<keyword evidence="3" id="KW-1185">Reference proteome</keyword>
<gene>
    <name evidence="2" type="ORF">SADUNF_Sadunf13G0090400</name>
</gene>
<organism evidence="2 3">
    <name type="scientific">Salix dunnii</name>
    <dbReference type="NCBI Taxonomy" id="1413687"/>
    <lineage>
        <taxon>Eukaryota</taxon>
        <taxon>Viridiplantae</taxon>
        <taxon>Streptophyta</taxon>
        <taxon>Embryophyta</taxon>
        <taxon>Tracheophyta</taxon>
        <taxon>Spermatophyta</taxon>
        <taxon>Magnoliopsida</taxon>
        <taxon>eudicotyledons</taxon>
        <taxon>Gunneridae</taxon>
        <taxon>Pentapetalae</taxon>
        <taxon>rosids</taxon>
        <taxon>fabids</taxon>
        <taxon>Malpighiales</taxon>
        <taxon>Salicaceae</taxon>
        <taxon>Saliceae</taxon>
        <taxon>Salix</taxon>
    </lineage>
</organism>
<name>A0A835JPB0_9ROSI</name>
<feature type="compositionally biased region" description="Basic and acidic residues" evidence="1">
    <location>
        <begin position="1"/>
        <end position="12"/>
    </location>
</feature>
<dbReference type="OrthoDB" id="10321873at2759"/>
<feature type="region of interest" description="Disordered" evidence="1">
    <location>
        <begin position="1"/>
        <end position="33"/>
    </location>
</feature>
<dbReference type="EMBL" id="JADGMS010000013">
    <property type="protein sequence ID" value="KAF9670645.1"/>
    <property type="molecule type" value="Genomic_DNA"/>
</dbReference>
<reference evidence="2 3" key="1">
    <citation type="submission" date="2020-10" db="EMBL/GenBank/DDBJ databases">
        <title>Plant Genome Project.</title>
        <authorList>
            <person name="Zhang R.-G."/>
        </authorList>
    </citation>
    <scope>NUCLEOTIDE SEQUENCE [LARGE SCALE GENOMIC DNA]</scope>
    <source>
        <strain evidence="2">FAFU-HL-1</strain>
        <tissue evidence="2">Leaf</tissue>
    </source>
</reference>
<comment type="caution">
    <text evidence="2">The sequence shown here is derived from an EMBL/GenBank/DDBJ whole genome shotgun (WGS) entry which is preliminary data.</text>
</comment>
<feature type="compositionally biased region" description="Polar residues" evidence="1">
    <location>
        <begin position="14"/>
        <end position="24"/>
    </location>
</feature>
<evidence type="ECO:0000313" key="3">
    <source>
        <dbReference type="Proteomes" id="UP000657918"/>
    </source>
</evidence>
<proteinExistence type="predicted"/>
<dbReference type="Proteomes" id="UP000657918">
    <property type="component" value="Unassembled WGS sequence"/>
</dbReference>
<protein>
    <submittedName>
        <fullName evidence="2">Uncharacterized protein</fullName>
    </submittedName>
</protein>
<evidence type="ECO:0000313" key="2">
    <source>
        <dbReference type="EMBL" id="KAF9670645.1"/>
    </source>
</evidence>
<dbReference type="AlphaFoldDB" id="A0A835JPB0"/>
<sequence length="118" mass="13392">MDRETDRFRIDHSIPSNDVDSITPDTKREQETNDNIVAMPSSRNEASVPRRRGRFFRGPGVASWFYGDWLSEFLAVTAKLTEAQAELRLKWCLNGVSDVAKSLLCFSWHKAASMGKVN</sequence>